<dbReference type="InterPro" id="IPR029058">
    <property type="entry name" value="AB_hydrolase_fold"/>
</dbReference>
<dbReference type="GeneID" id="17308032"/>
<proteinExistence type="predicted"/>
<protein>
    <recommendedName>
        <fullName evidence="1">AB hydrolase-1 domain-containing protein</fullName>
    </recommendedName>
</protein>
<dbReference type="InterPro" id="IPR000073">
    <property type="entry name" value="AB_hydrolase_1"/>
</dbReference>
<dbReference type="SUPFAM" id="SSF53474">
    <property type="entry name" value="alpha/beta-Hydrolases"/>
    <property type="match status" value="1"/>
</dbReference>
<reference evidence="4" key="2">
    <citation type="submission" date="2012-11" db="EMBL/GenBank/DDBJ databases">
        <authorList>
            <person name="Kuo A."/>
            <person name="Curtis B.A."/>
            <person name="Tanifuji G."/>
            <person name="Burki F."/>
            <person name="Gruber A."/>
            <person name="Irimia M."/>
            <person name="Maruyama S."/>
            <person name="Arias M.C."/>
            <person name="Ball S.G."/>
            <person name="Gile G.H."/>
            <person name="Hirakawa Y."/>
            <person name="Hopkins J.F."/>
            <person name="Rensing S.A."/>
            <person name="Schmutz J."/>
            <person name="Symeonidi A."/>
            <person name="Elias M."/>
            <person name="Eveleigh R.J."/>
            <person name="Herman E.K."/>
            <person name="Klute M.J."/>
            <person name="Nakayama T."/>
            <person name="Obornik M."/>
            <person name="Reyes-Prieto A."/>
            <person name="Armbrust E.V."/>
            <person name="Aves S.J."/>
            <person name="Beiko R.G."/>
            <person name="Coutinho P."/>
            <person name="Dacks J.B."/>
            <person name="Durnford D.G."/>
            <person name="Fast N.M."/>
            <person name="Green B.R."/>
            <person name="Grisdale C."/>
            <person name="Hempe F."/>
            <person name="Henrissat B."/>
            <person name="Hoppner M.P."/>
            <person name="Ishida K.-I."/>
            <person name="Kim E."/>
            <person name="Koreny L."/>
            <person name="Kroth P.G."/>
            <person name="Liu Y."/>
            <person name="Malik S.-B."/>
            <person name="Maier U.G."/>
            <person name="McRose D."/>
            <person name="Mock T."/>
            <person name="Neilson J.A."/>
            <person name="Onodera N.T."/>
            <person name="Poole A.M."/>
            <person name="Pritham E.J."/>
            <person name="Richards T.A."/>
            <person name="Rocap G."/>
            <person name="Roy S.W."/>
            <person name="Sarai C."/>
            <person name="Schaack S."/>
            <person name="Shirato S."/>
            <person name="Slamovits C.H."/>
            <person name="Spencer D.F."/>
            <person name="Suzuki S."/>
            <person name="Worden A.Z."/>
            <person name="Zauner S."/>
            <person name="Barry K."/>
            <person name="Bell C."/>
            <person name="Bharti A.K."/>
            <person name="Crow J.A."/>
            <person name="Grimwood J."/>
            <person name="Kramer R."/>
            <person name="Lindquist E."/>
            <person name="Lucas S."/>
            <person name="Salamov A."/>
            <person name="McFadden G.I."/>
            <person name="Lane C.E."/>
            <person name="Keeling P.J."/>
            <person name="Gray M.W."/>
            <person name="Grigoriev I.V."/>
            <person name="Archibald J.M."/>
        </authorList>
    </citation>
    <scope>NUCLEOTIDE SEQUENCE</scope>
    <source>
        <strain evidence="4">CCMP2712</strain>
    </source>
</reference>
<evidence type="ECO:0000313" key="3">
    <source>
        <dbReference type="EnsemblProtists" id="EKX51238"/>
    </source>
</evidence>
<dbReference type="AlphaFoldDB" id="L1JT29"/>
<dbReference type="eggNOG" id="KOG1454">
    <property type="taxonomic scope" value="Eukaryota"/>
</dbReference>
<evidence type="ECO:0000259" key="1">
    <source>
        <dbReference type="Pfam" id="PF12697"/>
    </source>
</evidence>
<dbReference type="PANTHER" id="PTHR46438:SF2">
    <property type="entry name" value="ALPHA_BETA-HYDROLASES SUPERFAMILY PROTEIN"/>
    <property type="match status" value="1"/>
</dbReference>
<dbReference type="OMA" id="YTKQPAR"/>
<reference evidence="2 4" key="1">
    <citation type="journal article" date="2012" name="Nature">
        <title>Algal genomes reveal evolutionary mosaicism and the fate of nucleomorphs.</title>
        <authorList>
            <consortium name="DOE Joint Genome Institute"/>
            <person name="Curtis B.A."/>
            <person name="Tanifuji G."/>
            <person name="Burki F."/>
            <person name="Gruber A."/>
            <person name="Irimia M."/>
            <person name="Maruyama S."/>
            <person name="Arias M.C."/>
            <person name="Ball S.G."/>
            <person name="Gile G.H."/>
            <person name="Hirakawa Y."/>
            <person name="Hopkins J.F."/>
            <person name="Kuo A."/>
            <person name="Rensing S.A."/>
            <person name="Schmutz J."/>
            <person name="Symeonidi A."/>
            <person name="Elias M."/>
            <person name="Eveleigh R.J."/>
            <person name="Herman E.K."/>
            <person name="Klute M.J."/>
            <person name="Nakayama T."/>
            <person name="Obornik M."/>
            <person name="Reyes-Prieto A."/>
            <person name="Armbrust E.V."/>
            <person name="Aves S.J."/>
            <person name="Beiko R.G."/>
            <person name="Coutinho P."/>
            <person name="Dacks J.B."/>
            <person name="Durnford D.G."/>
            <person name="Fast N.M."/>
            <person name="Green B.R."/>
            <person name="Grisdale C.J."/>
            <person name="Hempel F."/>
            <person name="Henrissat B."/>
            <person name="Hoppner M.P."/>
            <person name="Ishida K."/>
            <person name="Kim E."/>
            <person name="Koreny L."/>
            <person name="Kroth P.G."/>
            <person name="Liu Y."/>
            <person name="Malik S.B."/>
            <person name="Maier U.G."/>
            <person name="McRose D."/>
            <person name="Mock T."/>
            <person name="Neilson J.A."/>
            <person name="Onodera N.T."/>
            <person name="Poole A.M."/>
            <person name="Pritham E.J."/>
            <person name="Richards T.A."/>
            <person name="Rocap G."/>
            <person name="Roy S.W."/>
            <person name="Sarai C."/>
            <person name="Schaack S."/>
            <person name="Shirato S."/>
            <person name="Slamovits C.H."/>
            <person name="Spencer D.F."/>
            <person name="Suzuki S."/>
            <person name="Worden A.Z."/>
            <person name="Zauner S."/>
            <person name="Barry K."/>
            <person name="Bell C."/>
            <person name="Bharti A.K."/>
            <person name="Crow J.A."/>
            <person name="Grimwood J."/>
            <person name="Kramer R."/>
            <person name="Lindquist E."/>
            <person name="Lucas S."/>
            <person name="Salamov A."/>
            <person name="McFadden G.I."/>
            <person name="Lane C.E."/>
            <person name="Keeling P.J."/>
            <person name="Gray M.W."/>
            <person name="Grigoriev I.V."/>
            <person name="Archibald J.M."/>
        </authorList>
    </citation>
    <scope>NUCLEOTIDE SEQUENCE</scope>
    <source>
        <strain evidence="2 4">CCMP2712</strain>
    </source>
</reference>
<evidence type="ECO:0000313" key="2">
    <source>
        <dbReference type="EMBL" id="EKX51238.1"/>
    </source>
</evidence>
<dbReference type="EMBL" id="JH992976">
    <property type="protein sequence ID" value="EKX51238.1"/>
    <property type="molecule type" value="Genomic_DNA"/>
</dbReference>
<sequence>MEDNEGQVIFVKAPEDRWCDRKARYASVNPEGKKNPILLIHGFGASIEHWRDNVEQLAADRPVYAIDLLGFGFSEQPDFNVWGGHVWAAQICDFIKEVILPASFSKQVILAGNSLGGYSAMLAAGNAGASIGGLVLVNSAGPLAEDGNVEPYAGLPQDSILSEMDAPAPPYTLVDRVQELIKRMISFGGFLLTREARIASTLALVYTDDKSRIDDDLVDLIKRPALQPNAFEVFFQTTIGGRGGKRYVTVNTLSNFVEARKIPTLLLWGENDPWITKSRADRTLQLMPSAEYIGLKAGHCPHDEVPQLFNEKLLGWLTAKSM</sequence>
<dbReference type="HOGENOM" id="CLU_020336_13_4_1"/>
<reference evidence="3" key="3">
    <citation type="submission" date="2016-03" db="UniProtKB">
        <authorList>
            <consortium name="EnsemblProtists"/>
        </authorList>
    </citation>
    <scope>IDENTIFICATION</scope>
</reference>
<organism evidence="2">
    <name type="scientific">Guillardia theta (strain CCMP2712)</name>
    <name type="common">Cryptophyte</name>
    <dbReference type="NCBI Taxonomy" id="905079"/>
    <lineage>
        <taxon>Eukaryota</taxon>
        <taxon>Cryptophyceae</taxon>
        <taxon>Pyrenomonadales</taxon>
        <taxon>Geminigeraceae</taxon>
        <taxon>Guillardia</taxon>
    </lineage>
</organism>
<dbReference type="Proteomes" id="UP000011087">
    <property type="component" value="Unassembled WGS sequence"/>
</dbReference>
<gene>
    <name evidence="2" type="ORF">GUITHDRAFT_66278</name>
</gene>
<name>L1JT29_GUITC</name>
<dbReference type="PANTHER" id="PTHR46438">
    <property type="entry name" value="ALPHA/BETA-HYDROLASES SUPERFAMILY PROTEIN"/>
    <property type="match status" value="1"/>
</dbReference>
<dbReference type="Gene3D" id="3.40.50.1820">
    <property type="entry name" value="alpha/beta hydrolase"/>
    <property type="match status" value="1"/>
</dbReference>
<dbReference type="STRING" id="905079.L1JT29"/>
<accession>L1JT29</accession>
<dbReference type="EnsemblProtists" id="EKX51238">
    <property type="protein sequence ID" value="EKX51238"/>
    <property type="gene ID" value="GUITHDRAFT_66278"/>
</dbReference>
<dbReference type="Pfam" id="PF12697">
    <property type="entry name" value="Abhydrolase_6"/>
    <property type="match status" value="1"/>
</dbReference>
<dbReference type="OrthoDB" id="408373at2759"/>
<feature type="domain" description="AB hydrolase-1" evidence="1">
    <location>
        <begin position="37"/>
        <end position="311"/>
    </location>
</feature>
<keyword evidence="4" id="KW-1185">Reference proteome</keyword>
<dbReference type="RefSeq" id="XP_005838218.1">
    <property type="nucleotide sequence ID" value="XM_005838161.1"/>
</dbReference>
<evidence type="ECO:0000313" key="4">
    <source>
        <dbReference type="Proteomes" id="UP000011087"/>
    </source>
</evidence>
<dbReference type="PaxDb" id="55529-EKX51238"/>
<dbReference type="KEGG" id="gtt:GUITHDRAFT_66278"/>